<name>A0A1J5TQF7_9ZZZZ</name>
<dbReference type="PANTHER" id="PTHR36307">
    <property type="entry name" value="FLAGELLA BASAL BODY P-RING FORMATION PROTEIN FLGA"/>
    <property type="match status" value="1"/>
</dbReference>
<dbReference type="AlphaFoldDB" id="A0A1J5TQF7"/>
<keyword evidence="2" id="KW-0732">Signal</keyword>
<dbReference type="Pfam" id="PF13144">
    <property type="entry name" value="ChapFlgA"/>
    <property type="match status" value="1"/>
</dbReference>
<dbReference type="InterPro" id="IPR041231">
    <property type="entry name" value="FlgA_N"/>
</dbReference>
<feature type="domain" description="SAF" evidence="4">
    <location>
        <begin position="107"/>
        <end position="167"/>
    </location>
</feature>
<comment type="caution">
    <text evidence="5">The sequence shown here is derived from an EMBL/GenBank/DDBJ whole genome shotgun (WGS) entry which is preliminary data.</text>
</comment>
<dbReference type="EMBL" id="MLJW01000008">
    <property type="protein sequence ID" value="OIR15932.1"/>
    <property type="molecule type" value="Genomic_DNA"/>
</dbReference>
<gene>
    <name evidence="5" type="primary">flgA_1</name>
    <name evidence="5" type="ORF">GALL_34330</name>
</gene>
<evidence type="ECO:0000256" key="3">
    <source>
        <dbReference type="ARBA" id="ARBA00022764"/>
    </source>
</evidence>
<keyword evidence="5" id="KW-0282">Flagellum</keyword>
<dbReference type="SMART" id="SM00858">
    <property type="entry name" value="SAF"/>
    <property type="match status" value="1"/>
</dbReference>
<keyword evidence="3" id="KW-0574">Periplasm</keyword>
<protein>
    <submittedName>
        <fullName evidence="5">Flagella basal body P-ring formation protein FlgA</fullName>
    </submittedName>
</protein>
<evidence type="ECO:0000259" key="4">
    <source>
        <dbReference type="SMART" id="SM00858"/>
    </source>
</evidence>
<keyword evidence="5" id="KW-0969">Cilium</keyword>
<evidence type="ECO:0000256" key="2">
    <source>
        <dbReference type="ARBA" id="ARBA00022729"/>
    </source>
</evidence>
<dbReference type="InterPro" id="IPR013974">
    <property type="entry name" value="SAF"/>
</dbReference>
<keyword evidence="5" id="KW-0966">Cell projection</keyword>
<dbReference type="InterPro" id="IPR039246">
    <property type="entry name" value="Flagellar_FlgA"/>
</dbReference>
<dbReference type="Gene3D" id="2.30.30.760">
    <property type="match status" value="1"/>
</dbReference>
<comment type="subcellular location">
    <subcellularLocation>
        <location evidence="1">Periplasm</location>
    </subcellularLocation>
</comment>
<sequence>MAMKNLCLVLIATFICSPTAWAADKQSHAAIREAALAYAQAQTRALPGKVGITVDDIDARTVLPACGTLEAFLPAGSQLMGKTSIGVRCNEKPGWSIFLQANIKVSVDRLVANRPLAQNTVLSANDFSMQNGELGQPGILTDPAQAIGKTLRFGIGAGQVLRQDMLRAQFVVVQGNTTEIRVRSEGFSVRSSGQALNNATAGQIVQVRMSSGQVLSGAAGADGTVEVRP</sequence>
<dbReference type="InterPro" id="IPR017585">
    <property type="entry name" value="SAF_FlgA"/>
</dbReference>
<dbReference type="PANTHER" id="PTHR36307:SF1">
    <property type="entry name" value="FLAGELLA BASAL BODY P-RING FORMATION PROTEIN FLGA"/>
    <property type="match status" value="1"/>
</dbReference>
<reference evidence="5" key="1">
    <citation type="submission" date="2016-10" db="EMBL/GenBank/DDBJ databases">
        <title>Sequence of Gallionella enrichment culture.</title>
        <authorList>
            <person name="Poehlein A."/>
            <person name="Muehling M."/>
            <person name="Daniel R."/>
        </authorList>
    </citation>
    <scope>NUCLEOTIDE SEQUENCE</scope>
</reference>
<proteinExistence type="predicted"/>
<dbReference type="Pfam" id="PF17656">
    <property type="entry name" value="ChapFlgA_N"/>
    <property type="match status" value="1"/>
</dbReference>
<dbReference type="GO" id="GO:0042597">
    <property type="term" value="C:periplasmic space"/>
    <property type="evidence" value="ECO:0007669"/>
    <property type="project" value="UniProtKB-SubCell"/>
</dbReference>
<dbReference type="GO" id="GO:0044780">
    <property type="term" value="P:bacterial-type flagellum assembly"/>
    <property type="evidence" value="ECO:0007669"/>
    <property type="project" value="InterPro"/>
</dbReference>
<evidence type="ECO:0000256" key="1">
    <source>
        <dbReference type="ARBA" id="ARBA00004418"/>
    </source>
</evidence>
<evidence type="ECO:0000313" key="5">
    <source>
        <dbReference type="EMBL" id="OIR15932.1"/>
    </source>
</evidence>
<dbReference type="Gene3D" id="3.90.1210.10">
    <property type="entry name" value="Antifreeze-like/N-acetylneuraminic acid synthase C-terminal domain"/>
    <property type="match status" value="1"/>
</dbReference>
<accession>A0A1J5TQF7</accession>
<organism evidence="5">
    <name type="scientific">mine drainage metagenome</name>
    <dbReference type="NCBI Taxonomy" id="410659"/>
    <lineage>
        <taxon>unclassified sequences</taxon>
        <taxon>metagenomes</taxon>
        <taxon>ecological metagenomes</taxon>
    </lineage>
</organism>
<dbReference type="NCBIfam" id="TIGR03170">
    <property type="entry name" value="flgA_cterm"/>
    <property type="match status" value="1"/>
</dbReference>
<dbReference type="CDD" id="cd11614">
    <property type="entry name" value="SAF_CpaB_FlgA_like"/>
    <property type="match status" value="1"/>
</dbReference>